<dbReference type="InterPro" id="IPR004195">
    <property type="entry name" value="Head_decoration_D"/>
</dbReference>
<organism evidence="1 2">
    <name type="scientific">Endozoicomonas euniceicola</name>
    <dbReference type="NCBI Taxonomy" id="1234143"/>
    <lineage>
        <taxon>Bacteria</taxon>
        <taxon>Pseudomonadati</taxon>
        <taxon>Pseudomonadota</taxon>
        <taxon>Gammaproteobacteria</taxon>
        <taxon>Oceanospirillales</taxon>
        <taxon>Endozoicomonadaceae</taxon>
        <taxon>Endozoicomonas</taxon>
    </lineage>
</organism>
<dbReference type="EMBL" id="CP103300">
    <property type="protein sequence ID" value="UYM16197.1"/>
    <property type="molecule type" value="Genomic_DNA"/>
</dbReference>
<name>A0ABY6GTV5_9GAMM</name>
<protein>
    <submittedName>
        <fullName evidence="1">Head decoration protein</fullName>
    </submittedName>
</protein>
<dbReference type="Proteomes" id="UP001163255">
    <property type="component" value="Chromosome"/>
</dbReference>
<evidence type="ECO:0000313" key="2">
    <source>
        <dbReference type="Proteomes" id="UP001163255"/>
    </source>
</evidence>
<evidence type="ECO:0000313" key="1">
    <source>
        <dbReference type="EMBL" id="UYM16197.1"/>
    </source>
</evidence>
<dbReference type="RefSeq" id="WP_262598504.1">
    <property type="nucleotide sequence ID" value="NZ_CP103300.1"/>
</dbReference>
<keyword evidence="2" id="KW-1185">Reference proteome</keyword>
<gene>
    <name evidence="1" type="ORF">NX720_25945</name>
</gene>
<reference evidence="1" key="1">
    <citation type="submission" date="2022-10" db="EMBL/GenBank/DDBJ databases">
        <title>Completed Genome Sequence of two octocoral isolated bacterium, Endozoicomonas euniceicola EF212T and Endozoicomonas gorgoniicola PS125T.</title>
        <authorList>
            <person name="Chiou Y.-J."/>
            <person name="Chen Y.-H."/>
        </authorList>
    </citation>
    <scope>NUCLEOTIDE SEQUENCE</scope>
    <source>
        <strain evidence="1">EF212</strain>
    </source>
</reference>
<proteinExistence type="predicted"/>
<dbReference type="Pfam" id="PF02924">
    <property type="entry name" value="HDPD"/>
    <property type="match status" value="1"/>
</dbReference>
<sequence length="121" mass="12626">MSEKVESVYTGEFLVSEGNNSISRDQVALAANVSLLAGTVLGKDASDVYTRLNPAASDGTEVAAGILYADKTTDADVGRAVVITRLAEVVESLLVFPDGITNDEKAAAIKQLAALDIILRS</sequence>
<dbReference type="Gene3D" id="2.40.300.10">
    <property type="entry name" value="Head decoration protein D"/>
    <property type="match status" value="1"/>
</dbReference>
<accession>A0ABY6GTV5</accession>